<dbReference type="InterPro" id="IPR036249">
    <property type="entry name" value="Thioredoxin-like_sf"/>
</dbReference>
<keyword evidence="5" id="KW-0472">Membrane</keyword>
<evidence type="ECO:0000313" key="7">
    <source>
        <dbReference type="EMBL" id="MBR0553257.1"/>
    </source>
</evidence>
<reference evidence="7" key="1">
    <citation type="submission" date="2021-04" db="EMBL/GenBank/DDBJ databases">
        <title>Ouciella asimina sp. nov., isolated from the surface seawater in the hydrothermal field of Okinawa Trough.</title>
        <authorList>
            <person name="Shuang W."/>
        </authorList>
    </citation>
    <scope>NUCLEOTIDE SEQUENCE</scope>
    <source>
        <strain evidence="7">LXI357</strain>
    </source>
</reference>
<keyword evidence="2" id="KW-0560">Oxidoreductase</keyword>
<keyword evidence="1" id="KW-0732">Signal</keyword>
<dbReference type="Pfam" id="PF01323">
    <property type="entry name" value="DSBA"/>
    <property type="match status" value="1"/>
</dbReference>
<dbReference type="Gene3D" id="3.40.30.10">
    <property type="entry name" value="Glutaredoxin"/>
    <property type="match status" value="1"/>
</dbReference>
<dbReference type="RefSeq" id="WP_284054495.1">
    <property type="nucleotide sequence ID" value="NZ_JAGRQC010000003.1"/>
</dbReference>
<keyword evidence="5" id="KW-0812">Transmembrane</keyword>
<dbReference type="GO" id="GO:0016491">
    <property type="term" value="F:oxidoreductase activity"/>
    <property type="evidence" value="ECO:0007669"/>
    <property type="project" value="UniProtKB-KW"/>
</dbReference>
<name>A0A8T4IF59_9SPHN</name>
<keyword evidence="8" id="KW-1185">Reference proteome</keyword>
<dbReference type="InterPro" id="IPR013766">
    <property type="entry name" value="Thioredoxin_domain"/>
</dbReference>
<dbReference type="Proteomes" id="UP000676996">
    <property type="component" value="Unassembled WGS sequence"/>
</dbReference>
<dbReference type="InterPro" id="IPR001853">
    <property type="entry name" value="DSBA-like_thioredoxin_dom"/>
</dbReference>
<evidence type="ECO:0000313" key="8">
    <source>
        <dbReference type="Proteomes" id="UP000676996"/>
    </source>
</evidence>
<dbReference type="SUPFAM" id="SSF52833">
    <property type="entry name" value="Thioredoxin-like"/>
    <property type="match status" value="1"/>
</dbReference>
<evidence type="ECO:0000256" key="5">
    <source>
        <dbReference type="SAM" id="Phobius"/>
    </source>
</evidence>
<organism evidence="7 8">
    <name type="scientific">Stakelama marina</name>
    <dbReference type="NCBI Taxonomy" id="2826939"/>
    <lineage>
        <taxon>Bacteria</taxon>
        <taxon>Pseudomonadati</taxon>
        <taxon>Pseudomonadota</taxon>
        <taxon>Alphaproteobacteria</taxon>
        <taxon>Sphingomonadales</taxon>
        <taxon>Sphingomonadaceae</taxon>
        <taxon>Stakelama</taxon>
    </lineage>
</organism>
<dbReference type="InterPro" id="IPR041205">
    <property type="entry name" value="ScsC_N"/>
</dbReference>
<dbReference type="EMBL" id="JAGRQC010000003">
    <property type="protein sequence ID" value="MBR0553257.1"/>
    <property type="molecule type" value="Genomic_DNA"/>
</dbReference>
<dbReference type="PROSITE" id="PS51352">
    <property type="entry name" value="THIOREDOXIN_2"/>
    <property type="match status" value="1"/>
</dbReference>
<proteinExistence type="predicted"/>
<dbReference type="PANTHER" id="PTHR13887">
    <property type="entry name" value="GLUTATHIONE S-TRANSFERASE KAPPA"/>
    <property type="match status" value="1"/>
</dbReference>
<evidence type="ECO:0000259" key="6">
    <source>
        <dbReference type="PROSITE" id="PS51352"/>
    </source>
</evidence>
<feature type="transmembrane region" description="Helical" evidence="5">
    <location>
        <begin position="12"/>
        <end position="34"/>
    </location>
</feature>
<dbReference type="AlphaFoldDB" id="A0A8T4IF59"/>
<dbReference type="Pfam" id="PF18312">
    <property type="entry name" value="ScsC_N"/>
    <property type="match status" value="1"/>
</dbReference>
<evidence type="ECO:0000256" key="1">
    <source>
        <dbReference type="ARBA" id="ARBA00022729"/>
    </source>
</evidence>
<evidence type="ECO:0000256" key="2">
    <source>
        <dbReference type="ARBA" id="ARBA00023002"/>
    </source>
</evidence>
<dbReference type="CDD" id="cd03023">
    <property type="entry name" value="DsbA_Com1_like"/>
    <property type="match status" value="1"/>
</dbReference>
<sequence length="248" mass="26965">MIEALTRTPLRLVLLILVSALAGAAAVVAVQALFPASLGSRAEIEQVVHDYVLDNPEILPEAMDRLRDKQTAQVIDANRQAIVDPFGSAWQGAKNPDVNVVVYTDYACVYCRASLPEIAELVKNDPKVRIVYRELPILTEESRTAAEWSLAAAEQGKFQKFHNTLFAAERVTRDAIMNAARTAGLDMDRAAKVAGSDRVAQQIDKNLQLAGQLGMTGTPSWVIGDRVTSGAVPYDSLQSMIDTARTKS</sequence>
<keyword evidence="4" id="KW-0676">Redox-active center</keyword>
<accession>A0A8T4IF59</accession>
<keyword evidence="3" id="KW-1015">Disulfide bond</keyword>
<keyword evidence="5" id="KW-1133">Transmembrane helix</keyword>
<comment type="caution">
    <text evidence="7">The sequence shown here is derived from an EMBL/GenBank/DDBJ whole genome shotgun (WGS) entry which is preliminary data.</text>
</comment>
<evidence type="ECO:0000256" key="4">
    <source>
        <dbReference type="ARBA" id="ARBA00023284"/>
    </source>
</evidence>
<protein>
    <submittedName>
        <fullName evidence="7">Thioredoxin domain-containing protein</fullName>
    </submittedName>
</protein>
<evidence type="ECO:0000256" key="3">
    <source>
        <dbReference type="ARBA" id="ARBA00023157"/>
    </source>
</evidence>
<feature type="domain" description="Thioredoxin" evidence="6">
    <location>
        <begin position="53"/>
        <end position="246"/>
    </location>
</feature>
<dbReference type="PANTHER" id="PTHR13887:SF14">
    <property type="entry name" value="DISULFIDE BOND FORMATION PROTEIN D"/>
    <property type="match status" value="1"/>
</dbReference>
<gene>
    <name evidence="7" type="ORF">J7S20_12135</name>
</gene>